<dbReference type="NCBIfam" id="TIGR00621">
    <property type="entry name" value="ssb"/>
    <property type="match status" value="1"/>
</dbReference>
<organism evidence="5 6">
    <name type="scientific">Lacticaseibacillus camelliae DSM 22697 = JCM 13995</name>
    <dbReference type="NCBI Taxonomy" id="1423730"/>
    <lineage>
        <taxon>Bacteria</taxon>
        <taxon>Bacillati</taxon>
        <taxon>Bacillota</taxon>
        <taxon>Bacilli</taxon>
        <taxon>Lactobacillales</taxon>
        <taxon>Lactobacillaceae</taxon>
        <taxon>Lacticaseibacillus</taxon>
    </lineage>
</organism>
<evidence type="ECO:0000256" key="3">
    <source>
        <dbReference type="RuleBase" id="RU000524"/>
    </source>
</evidence>
<dbReference type="HAMAP" id="MF_00984">
    <property type="entry name" value="SSB"/>
    <property type="match status" value="1"/>
</dbReference>
<dbReference type="PROSITE" id="PS50935">
    <property type="entry name" value="SSB"/>
    <property type="match status" value="1"/>
</dbReference>
<feature type="compositionally biased region" description="Low complexity" evidence="4">
    <location>
        <begin position="119"/>
        <end position="134"/>
    </location>
</feature>
<comment type="caution">
    <text evidence="2">Lacks conserved residue(s) required for the propagation of feature annotation.</text>
</comment>
<dbReference type="STRING" id="1423730.FC75_GL000826"/>
<dbReference type="EMBL" id="AYZJ01000016">
    <property type="protein sequence ID" value="KRN25270.1"/>
    <property type="molecule type" value="Genomic_DNA"/>
</dbReference>
<dbReference type="GO" id="GO:0003697">
    <property type="term" value="F:single-stranded DNA binding"/>
    <property type="evidence" value="ECO:0007669"/>
    <property type="project" value="UniProtKB-UniRule"/>
</dbReference>
<dbReference type="GO" id="GO:0006310">
    <property type="term" value="P:DNA recombination"/>
    <property type="evidence" value="ECO:0007669"/>
    <property type="project" value="UniProtKB-UniRule"/>
</dbReference>
<comment type="subunit">
    <text evidence="2">Homotetramer.</text>
</comment>
<dbReference type="GO" id="GO:0006260">
    <property type="term" value="P:DNA replication"/>
    <property type="evidence" value="ECO:0007669"/>
    <property type="project" value="UniProtKB-UniRule"/>
</dbReference>
<evidence type="ECO:0000256" key="4">
    <source>
        <dbReference type="SAM" id="MobiDB-lite"/>
    </source>
</evidence>
<evidence type="ECO:0000313" key="6">
    <source>
        <dbReference type="Proteomes" id="UP000050865"/>
    </source>
</evidence>
<feature type="compositionally biased region" description="Low complexity" evidence="4">
    <location>
        <begin position="153"/>
        <end position="169"/>
    </location>
</feature>
<keyword evidence="2" id="KW-0235">DNA replication</keyword>
<sequence length="192" mass="20577">MINNVSLTGRLTRDVDLRYTQSGTAVGSFTLAVDRQFTNAQGQRETDFINCVIWRKSAENFSNFTRKGSLVGVEGHIQTRTYDNAQGQRVYVTEVVVENFALLESKATTQARPSEPATGNNQAQAGGFGQQPQSGFGGGQPQQRAPQTPNFGAPASSAASASQQKPAQSDNSADPFANNGKTIDISDDDLPF</sequence>
<keyword evidence="1 2" id="KW-0238">DNA-binding</keyword>
<dbReference type="SUPFAM" id="SSF50249">
    <property type="entry name" value="Nucleic acid-binding proteins"/>
    <property type="match status" value="1"/>
</dbReference>
<reference evidence="5 6" key="1">
    <citation type="journal article" date="2015" name="Genome Announc.">
        <title>Expanding the biotechnology potential of lactobacilli through comparative genomics of 213 strains and associated genera.</title>
        <authorList>
            <person name="Sun Z."/>
            <person name="Harris H.M."/>
            <person name="McCann A."/>
            <person name="Guo C."/>
            <person name="Argimon S."/>
            <person name="Zhang W."/>
            <person name="Yang X."/>
            <person name="Jeffery I.B."/>
            <person name="Cooney J.C."/>
            <person name="Kagawa T.F."/>
            <person name="Liu W."/>
            <person name="Song Y."/>
            <person name="Salvetti E."/>
            <person name="Wrobel A."/>
            <person name="Rasinkangas P."/>
            <person name="Parkhill J."/>
            <person name="Rea M.C."/>
            <person name="O'Sullivan O."/>
            <person name="Ritari J."/>
            <person name="Douillard F.P."/>
            <person name="Paul Ross R."/>
            <person name="Yang R."/>
            <person name="Briner A.E."/>
            <person name="Felis G.E."/>
            <person name="de Vos W.M."/>
            <person name="Barrangou R."/>
            <person name="Klaenhammer T.R."/>
            <person name="Caufield P.W."/>
            <person name="Cui Y."/>
            <person name="Zhang H."/>
            <person name="O'Toole P.W."/>
        </authorList>
    </citation>
    <scope>NUCLEOTIDE SEQUENCE [LARGE SCALE GENOMIC DNA]</scope>
    <source>
        <strain evidence="5 6">DSM 22697</strain>
    </source>
</reference>
<name>A0A0R2FCQ5_9LACO</name>
<dbReference type="InterPro" id="IPR012340">
    <property type="entry name" value="NA-bd_OB-fold"/>
</dbReference>
<keyword evidence="2" id="KW-0227">DNA damage</keyword>
<feature type="region of interest" description="Disordered" evidence="4">
    <location>
        <begin position="107"/>
        <end position="192"/>
    </location>
</feature>
<dbReference type="CDD" id="cd04496">
    <property type="entry name" value="SSB_OBF"/>
    <property type="match status" value="1"/>
</dbReference>
<keyword evidence="2" id="KW-0234">DNA repair</keyword>
<evidence type="ECO:0000256" key="1">
    <source>
        <dbReference type="ARBA" id="ARBA00023125"/>
    </source>
</evidence>
<dbReference type="GO" id="GO:0009295">
    <property type="term" value="C:nucleoid"/>
    <property type="evidence" value="ECO:0007669"/>
    <property type="project" value="TreeGrafter"/>
</dbReference>
<keyword evidence="2" id="KW-0233">DNA recombination</keyword>
<proteinExistence type="inferred from homology"/>
<dbReference type="Proteomes" id="UP000050865">
    <property type="component" value="Unassembled WGS sequence"/>
</dbReference>
<protein>
    <recommendedName>
        <fullName evidence="2 3">Single-stranded DNA-binding protein</fullName>
        <shortName evidence="2">SSB</shortName>
    </recommendedName>
</protein>
<dbReference type="Pfam" id="PF00436">
    <property type="entry name" value="SSB"/>
    <property type="match status" value="1"/>
</dbReference>
<dbReference type="PATRIC" id="fig|1423730.4.peg.872"/>
<dbReference type="InterPro" id="IPR000424">
    <property type="entry name" value="Primosome_PriB/ssb"/>
</dbReference>
<dbReference type="RefSeq" id="WP_056989050.1">
    <property type="nucleotide sequence ID" value="NZ_AYZJ01000016.1"/>
</dbReference>
<dbReference type="InterPro" id="IPR011344">
    <property type="entry name" value="ssDNA-bd"/>
</dbReference>
<dbReference type="PANTHER" id="PTHR10302:SF27">
    <property type="entry name" value="SINGLE-STRANDED DNA-BINDING PROTEIN"/>
    <property type="match status" value="1"/>
</dbReference>
<dbReference type="PANTHER" id="PTHR10302">
    <property type="entry name" value="SINGLE-STRANDED DNA-BINDING PROTEIN"/>
    <property type="match status" value="1"/>
</dbReference>
<accession>A0A0R2FCQ5</accession>
<dbReference type="GO" id="GO:0006281">
    <property type="term" value="P:DNA repair"/>
    <property type="evidence" value="ECO:0007669"/>
    <property type="project" value="UniProtKB-UniRule"/>
</dbReference>
<dbReference type="Gene3D" id="2.40.50.140">
    <property type="entry name" value="Nucleic acid-binding proteins"/>
    <property type="match status" value="1"/>
</dbReference>
<comment type="function">
    <text evidence="2">Plays an important role in DNA replication, recombination and repair. Binds to ssDNA and to an array of partner proteins to recruit them to their sites of action during DNA metabolism.</text>
</comment>
<keyword evidence="6" id="KW-1185">Reference proteome</keyword>
<evidence type="ECO:0000313" key="5">
    <source>
        <dbReference type="EMBL" id="KRN25270.1"/>
    </source>
</evidence>
<evidence type="ECO:0000256" key="2">
    <source>
        <dbReference type="HAMAP-Rule" id="MF_00984"/>
    </source>
</evidence>
<feature type="short sequence motif" description="Important for interaction with partner proteins" evidence="2">
    <location>
        <begin position="187"/>
        <end position="192"/>
    </location>
</feature>
<comment type="caution">
    <text evidence="5">The sequence shown here is derived from an EMBL/GenBank/DDBJ whole genome shotgun (WGS) entry which is preliminary data.</text>
</comment>
<gene>
    <name evidence="5" type="ORF">FC75_GL000826</name>
</gene>
<dbReference type="AlphaFoldDB" id="A0A0R2FCQ5"/>